<evidence type="ECO:0000256" key="3">
    <source>
        <dbReference type="ARBA" id="ARBA00023163"/>
    </source>
</evidence>
<feature type="compositionally biased region" description="Polar residues" evidence="5">
    <location>
        <begin position="313"/>
        <end position="323"/>
    </location>
</feature>
<evidence type="ECO:0000256" key="1">
    <source>
        <dbReference type="ARBA" id="ARBA00004123"/>
    </source>
</evidence>
<dbReference type="PANTHER" id="PTHR33572">
    <property type="entry name" value="SPORE DEVELOPMENT REGULATOR VOSA"/>
    <property type="match status" value="1"/>
</dbReference>
<sequence>MYASLMAADIDEELHLLRDGKTRSTTGSVVSSLYHLKDIDNADAGFFVFPDLSVRMEGNYRLKLSLFEIIGFPGMEESTFLSRSFADQGLKLRIRKEIRVRRKQSKRKESQSDSSGRQHISNKVYSKRARKGSFNHEDDSDNWSDGENDSSHMHSNISSGVSSADTWHNNSNDMNQPSKILKSDSYSSSPNVEPENIDRLAVNSRQTPIILGSEMVLPPTNRSYPTPYPPYSNNNVAQSKSMSSSVARNRPGAPGYQHQQQTQPGAPQPQWIMSPSEQPPQSSENWYHRLSEDSNVNQRENPSSDSGGDSPSTQMTNVFYPASSGSIGLNQPMDATYGARRAGPAGAARYNNYQLPPSGRSSAPETYAMPGPSTIRGVSGSPYTRYSPQQQSSPRPQAERSRHSAESYYSNIKPSKDQEHMMYREPYSMSRRQGSMSHPTQDGTVAPHEEQVSPPAPHQHAVNMPGGNLEWYDESGRYPHQGRPAGHPVQSKQGQQPQPQQQPQQYHRPPQQPQQEQHQSSMYPVSEARMYYSDVPRR</sequence>
<name>A0A8H7Q6P5_MORIS</name>
<feature type="compositionally biased region" description="Polar residues" evidence="5">
    <location>
        <begin position="153"/>
        <end position="177"/>
    </location>
</feature>
<evidence type="ECO:0000256" key="4">
    <source>
        <dbReference type="ARBA" id="ARBA00023242"/>
    </source>
</evidence>
<evidence type="ECO:0000256" key="2">
    <source>
        <dbReference type="ARBA" id="ARBA00023015"/>
    </source>
</evidence>
<feature type="compositionally biased region" description="Low complexity" evidence="5">
    <location>
        <begin position="487"/>
        <end position="519"/>
    </location>
</feature>
<dbReference type="InterPro" id="IPR038491">
    <property type="entry name" value="Velvet_dom_sf"/>
</dbReference>
<evidence type="ECO:0000256" key="5">
    <source>
        <dbReference type="SAM" id="MobiDB-lite"/>
    </source>
</evidence>
<feature type="compositionally biased region" description="Low complexity" evidence="5">
    <location>
        <begin position="303"/>
        <end position="312"/>
    </location>
</feature>
<gene>
    <name evidence="7" type="ORF">INT43_002753</name>
</gene>
<feature type="region of interest" description="Disordered" evidence="5">
    <location>
        <begin position="213"/>
        <end position="323"/>
    </location>
</feature>
<accession>A0A8H7Q6P5</accession>
<keyword evidence="2" id="KW-0805">Transcription regulation</keyword>
<dbReference type="GO" id="GO:0005634">
    <property type="term" value="C:nucleus"/>
    <property type="evidence" value="ECO:0007669"/>
    <property type="project" value="UniProtKB-SubCell"/>
</dbReference>
<dbReference type="PROSITE" id="PS51821">
    <property type="entry name" value="VELVET"/>
    <property type="match status" value="1"/>
</dbReference>
<feature type="domain" description="Velvet" evidence="6">
    <location>
        <begin position="1"/>
        <end position="121"/>
    </location>
</feature>
<feature type="compositionally biased region" description="Low complexity" evidence="5">
    <location>
        <begin position="252"/>
        <end position="284"/>
    </location>
</feature>
<dbReference type="Gene3D" id="2.60.40.3960">
    <property type="entry name" value="Velvet domain"/>
    <property type="match status" value="1"/>
</dbReference>
<dbReference type="AlphaFoldDB" id="A0A8H7Q6P5"/>
<organism evidence="7 8">
    <name type="scientific">Mortierella isabellina</name>
    <name type="common">Filamentous fungus</name>
    <name type="synonym">Umbelopsis isabellina</name>
    <dbReference type="NCBI Taxonomy" id="91625"/>
    <lineage>
        <taxon>Eukaryota</taxon>
        <taxon>Fungi</taxon>
        <taxon>Fungi incertae sedis</taxon>
        <taxon>Mucoromycota</taxon>
        <taxon>Mucoromycotina</taxon>
        <taxon>Umbelopsidomycetes</taxon>
        <taxon>Umbelopsidales</taxon>
        <taxon>Umbelopsidaceae</taxon>
        <taxon>Umbelopsis</taxon>
    </lineage>
</organism>
<dbReference type="Pfam" id="PF11754">
    <property type="entry name" value="Velvet"/>
    <property type="match status" value="1"/>
</dbReference>
<feature type="compositionally biased region" description="Acidic residues" evidence="5">
    <location>
        <begin position="138"/>
        <end position="148"/>
    </location>
</feature>
<evidence type="ECO:0000259" key="6">
    <source>
        <dbReference type="PROSITE" id="PS51821"/>
    </source>
</evidence>
<feature type="compositionally biased region" description="Polar residues" evidence="5">
    <location>
        <begin position="430"/>
        <end position="443"/>
    </location>
</feature>
<dbReference type="Proteomes" id="UP000654370">
    <property type="component" value="Unassembled WGS sequence"/>
</dbReference>
<keyword evidence="4" id="KW-0539">Nucleus</keyword>
<dbReference type="InterPro" id="IPR021740">
    <property type="entry name" value="Velvet"/>
</dbReference>
<feature type="compositionally biased region" description="Basic and acidic residues" evidence="5">
    <location>
        <begin position="414"/>
        <end position="423"/>
    </location>
</feature>
<feature type="compositionally biased region" description="Polar residues" evidence="5">
    <location>
        <begin position="351"/>
        <end position="364"/>
    </location>
</feature>
<comment type="caution">
    <text evidence="7">The sequence shown here is derived from an EMBL/GenBank/DDBJ whole genome shotgun (WGS) entry which is preliminary data.</text>
</comment>
<feature type="compositionally biased region" description="Low complexity" evidence="5">
    <location>
        <begin position="178"/>
        <end position="189"/>
    </location>
</feature>
<reference evidence="7" key="1">
    <citation type="submission" date="2020-12" db="EMBL/GenBank/DDBJ databases">
        <title>Metabolic potential, ecology and presence of endohyphal bacteria is reflected in genomic diversity of Mucoromycotina.</title>
        <authorList>
            <person name="Muszewska A."/>
            <person name="Okrasinska A."/>
            <person name="Steczkiewicz K."/>
            <person name="Drgas O."/>
            <person name="Orlowska M."/>
            <person name="Perlinska-Lenart U."/>
            <person name="Aleksandrzak-Piekarczyk T."/>
            <person name="Szatraj K."/>
            <person name="Zielenkiewicz U."/>
            <person name="Pilsyk S."/>
            <person name="Malc E."/>
            <person name="Mieczkowski P."/>
            <person name="Kruszewska J.S."/>
            <person name="Biernat P."/>
            <person name="Pawlowska J."/>
        </authorList>
    </citation>
    <scope>NUCLEOTIDE SEQUENCE</scope>
    <source>
        <strain evidence="7">WA0000067209</strain>
    </source>
</reference>
<comment type="subcellular location">
    <subcellularLocation>
        <location evidence="1">Nucleus</location>
    </subcellularLocation>
</comment>
<feature type="compositionally biased region" description="Polar residues" evidence="5">
    <location>
        <begin position="236"/>
        <end position="247"/>
    </location>
</feature>
<keyword evidence="8" id="KW-1185">Reference proteome</keyword>
<evidence type="ECO:0000313" key="7">
    <source>
        <dbReference type="EMBL" id="KAG2186315.1"/>
    </source>
</evidence>
<evidence type="ECO:0000313" key="8">
    <source>
        <dbReference type="Proteomes" id="UP000654370"/>
    </source>
</evidence>
<proteinExistence type="predicted"/>
<feature type="region of interest" description="Disordered" evidence="5">
    <location>
        <begin position="98"/>
        <end position="200"/>
    </location>
</feature>
<dbReference type="OrthoDB" id="5599552at2759"/>
<keyword evidence="3" id="KW-0804">Transcription</keyword>
<dbReference type="EMBL" id="JAEPQZ010000001">
    <property type="protein sequence ID" value="KAG2186315.1"/>
    <property type="molecule type" value="Genomic_DNA"/>
</dbReference>
<dbReference type="PANTHER" id="PTHR33572:SF18">
    <property type="entry name" value="SPORE DEVELOPMENT REGULATOR VOSA"/>
    <property type="match status" value="1"/>
</dbReference>
<feature type="compositionally biased region" description="Polar residues" evidence="5">
    <location>
        <begin position="112"/>
        <end position="124"/>
    </location>
</feature>
<feature type="compositionally biased region" description="Low complexity" evidence="5">
    <location>
        <begin position="218"/>
        <end position="235"/>
    </location>
</feature>
<feature type="region of interest" description="Disordered" evidence="5">
    <location>
        <begin position="348"/>
        <end position="538"/>
    </location>
</feature>
<dbReference type="InterPro" id="IPR037525">
    <property type="entry name" value="Velvet_dom"/>
</dbReference>
<feature type="compositionally biased region" description="Low complexity" evidence="5">
    <location>
        <begin position="381"/>
        <end position="396"/>
    </location>
</feature>
<protein>
    <recommendedName>
        <fullName evidence="6">Velvet domain-containing protein</fullName>
    </recommendedName>
</protein>